<evidence type="ECO:0000313" key="4">
    <source>
        <dbReference type="WBParaSite" id="ASIM_0000602001-mRNA-1"/>
    </source>
</evidence>
<feature type="region of interest" description="Disordered" evidence="1">
    <location>
        <begin position="1"/>
        <end position="38"/>
    </location>
</feature>
<protein>
    <submittedName>
        <fullName evidence="2 4">Uncharacterized protein</fullName>
    </submittedName>
</protein>
<proteinExistence type="predicted"/>
<sequence>MGTGQVNPQCTGSSLTGYHTKNATRSQTRDVPQHTRCVTTPTLGDRFEEKTVSMHHHPAPPLSGSASGGALL</sequence>
<evidence type="ECO:0000256" key="1">
    <source>
        <dbReference type="SAM" id="MobiDB-lite"/>
    </source>
</evidence>
<gene>
    <name evidence="2" type="ORF">ASIM_LOCUS5805</name>
</gene>
<feature type="region of interest" description="Disordered" evidence="1">
    <location>
        <begin position="50"/>
        <end position="72"/>
    </location>
</feature>
<feature type="compositionally biased region" description="Polar residues" evidence="1">
    <location>
        <begin position="1"/>
        <end position="26"/>
    </location>
</feature>
<evidence type="ECO:0000313" key="2">
    <source>
        <dbReference type="EMBL" id="VDK26098.1"/>
    </source>
</evidence>
<name>A0A0M3JEH4_ANISI</name>
<organism evidence="4">
    <name type="scientific">Anisakis simplex</name>
    <name type="common">Herring worm</name>
    <dbReference type="NCBI Taxonomy" id="6269"/>
    <lineage>
        <taxon>Eukaryota</taxon>
        <taxon>Metazoa</taxon>
        <taxon>Ecdysozoa</taxon>
        <taxon>Nematoda</taxon>
        <taxon>Chromadorea</taxon>
        <taxon>Rhabditida</taxon>
        <taxon>Spirurina</taxon>
        <taxon>Ascaridomorpha</taxon>
        <taxon>Ascaridoidea</taxon>
        <taxon>Anisakidae</taxon>
        <taxon>Anisakis</taxon>
        <taxon>Anisakis simplex complex</taxon>
    </lineage>
</organism>
<accession>A0A0M3JEH4</accession>
<evidence type="ECO:0000313" key="3">
    <source>
        <dbReference type="Proteomes" id="UP000267096"/>
    </source>
</evidence>
<dbReference type="Proteomes" id="UP000267096">
    <property type="component" value="Unassembled WGS sequence"/>
</dbReference>
<reference evidence="4" key="1">
    <citation type="submission" date="2017-02" db="UniProtKB">
        <authorList>
            <consortium name="WormBaseParasite"/>
        </authorList>
    </citation>
    <scope>IDENTIFICATION</scope>
</reference>
<dbReference type="EMBL" id="UYRR01011778">
    <property type="protein sequence ID" value="VDK26098.1"/>
    <property type="molecule type" value="Genomic_DNA"/>
</dbReference>
<dbReference type="WBParaSite" id="ASIM_0000602001-mRNA-1">
    <property type="protein sequence ID" value="ASIM_0000602001-mRNA-1"/>
    <property type="gene ID" value="ASIM_0000602001"/>
</dbReference>
<keyword evidence="3" id="KW-1185">Reference proteome</keyword>
<dbReference type="AlphaFoldDB" id="A0A0M3JEH4"/>
<reference evidence="2 3" key="2">
    <citation type="submission" date="2018-11" db="EMBL/GenBank/DDBJ databases">
        <authorList>
            <consortium name="Pathogen Informatics"/>
        </authorList>
    </citation>
    <scope>NUCLEOTIDE SEQUENCE [LARGE SCALE GENOMIC DNA]</scope>
</reference>